<proteinExistence type="predicted"/>
<accession>A0AAP0JKK3</accession>
<name>A0AAP0JKK3_9MAGN</name>
<evidence type="ECO:0000313" key="3">
    <source>
        <dbReference type="Proteomes" id="UP001420932"/>
    </source>
</evidence>
<organism evidence="2 3">
    <name type="scientific">Stephania yunnanensis</name>
    <dbReference type="NCBI Taxonomy" id="152371"/>
    <lineage>
        <taxon>Eukaryota</taxon>
        <taxon>Viridiplantae</taxon>
        <taxon>Streptophyta</taxon>
        <taxon>Embryophyta</taxon>
        <taxon>Tracheophyta</taxon>
        <taxon>Spermatophyta</taxon>
        <taxon>Magnoliopsida</taxon>
        <taxon>Ranunculales</taxon>
        <taxon>Menispermaceae</taxon>
        <taxon>Menispermoideae</taxon>
        <taxon>Cissampelideae</taxon>
        <taxon>Stephania</taxon>
    </lineage>
</organism>
<protein>
    <submittedName>
        <fullName evidence="2">Uncharacterized protein</fullName>
    </submittedName>
</protein>
<feature type="chain" id="PRO_5042831944" evidence="1">
    <location>
        <begin position="24"/>
        <end position="316"/>
    </location>
</feature>
<comment type="caution">
    <text evidence="2">The sequence shown here is derived from an EMBL/GenBank/DDBJ whole genome shotgun (WGS) entry which is preliminary data.</text>
</comment>
<keyword evidence="3" id="KW-1185">Reference proteome</keyword>
<sequence>MGTAYKTLSLSLIRFSLSTLSLALTKISLSTFSPTLNEISPKSPSPSTLSLIEISLTINTLSLSPKSHSLSTLCLTEIPLRNPEVSAVCRTLEASKPSPSAVASSEALVAVRHRCPSSCSSSLSKLIHRCASPLFVIGLRCYSATRCVTLVCSGLNARIGYELLAFESSVREVAELYGSEKSFVVEVQRALSGLHYTALIALERKMFIKSRAKLRRRCQELTQTTPDPPVDDEAAYYKAAGECPKGRVYGLGSLGRKKRRYVVANASTSQVLAQRGIGNFMIPSGMQQWKHISVADYISDDNFRDGIDFDSGPLQN</sequence>
<dbReference type="AlphaFoldDB" id="A0AAP0JKK3"/>
<evidence type="ECO:0000256" key="1">
    <source>
        <dbReference type="SAM" id="SignalP"/>
    </source>
</evidence>
<feature type="signal peptide" evidence="1">
    <location>
        <begin position="1"/>
        <end position="23"/>
    </location>
</feature>
<reference evidence="2 3" key="1">
    <citation type="submission" date="2024-01" db="EMBL/GenBank/DDBJ databases">
        <title>Genome assemblies of Stephania.</title>
        <authorList>
            <person name="Yang L."/>
        </authorList>
    </citation>
    <scope>NUCLEOTIDE SEQUENCE [LARGE SCALE GENOMIC DNA]</scope>
    <source>
        <strain evidence="2">YNDBR</strain>
        <tissue evidence="2">Leaf</tissue>
    </source>
</reference>
<gene>
    <name evidence="2" type="ORF">Syun_014635</name>
</gene>
<keyword evidence="1" id="KW-0732">Signal</keyword>
<evidence type="ECO:0000313" key="2">
    <source>
        <dbReference type="EMBL" id="KAK9135305.1"/>
    </source>
</evidence>
<dbReference type="Proteomes" id="UP001420932">
    <property type="component" value="Unassembled WGS sequence"/>
</dbReference>
<dbReference type="EMBL" id="JBBNAF010000006">
    <property type="protein sequence ID" value="KAK9135305.1"/>
    <property type="molecule type" value="Genomic_DNA"/>
</dbReference>